<dbReference type="CDD" id="cd00397">
    <property type="entry name" value="DNA_BRE_C"/>
    <property type="match status" value="1"/>
</dbReference>
<organism evidence="3">
    <name type="scientific">Planktothricoides raciborskii GIHE-MW2</name>
    <dbReference type="NCBI Taxonomy" id="2792601"/>
    <lineage>
        <taxon>Bacteria</taxon>
        <taxon>Bacillati</taxon>
        <taxon>Cyanobacteriota</taxon>
        <taxon>Cyanophyceae</taxon>
        <taxon>Oscillatoriophycideae</taxon>
        <taxon>Oscillatoriales</taxon>
        <taxon>Oscillatoriaceae</taxon>
        <taxon>Planktothricoides</taxon>
    </lineage>
</organism>
<keyword evidence="1" id="KW-0233">DNA recombination</keyword>
<dbReference type="InterPro" id="IPR002104">
    <property type="entry name" value="Integrase_catalytic"/>
</dbReference>
<gene>
    <name evidence="3" type="ORF">ABWT76_004371</name>
</gene>
<dbReference type="GO" id="GO:0003677">
    <property type="term" value="F:DNA binding"/>
    <property type="evidence" value="ECO:0007669"/>
    <property type="project" value="InterPro"/>
</dbReference>
<dbReference type="AlphaFoldDB" id="A0AAU8J975"/>
<reference evidence="3" key="1">
    <citation type="submission" date="2024-07" db="EMBL/GenBank/DDBJ databases">
        <authorList>
            <person name="Kim Y.J."/>
            <person name="Jeong J.Y."/>
        </authorList>
    </citation>
    <scope>NUCLEOTIDE SEQUENCE</scope>
    <source>
        <strain evidence="3">GIHE-MW2</strain>
    </source>
</reference>
<dbReference type="EMBL" id="CP159837">
    <property type="protein sequence ID" value="XCM35676.1"/>
    <property type="molecule type" value="Genomic_DNA"/>
</dbReference>
<dbReference type="PROSITE" id="PS51898">
    <property type="entry name" value="TYR_RECOMBINASE"/>
    <property type="match status" value="1"/>
</dbReference>
<proteinExistence type="predicted"/>
<name>A0AAU8J975_9CYAN</name>
<accession>A0AAU8J975</accession>
<protein>
    <submittedName>
        <fullName evidence="3">Site-specific integrase</fullName>
    </submittedName>
</protein>
<dbReference type="SUPFAM" id="SSF56349">
    <property type="entry name" value="DNA breaking-rejoining enzymes"/>
    <property type="match status" value="1"/>
</dbReference>
<evidence type="ECO:0000259" key="2">
    <source>
        <dbReference type="PROSITE" id="PS51898"/>
    </source>
</evidence>
<evidence type="ECO:0000313" key="3">
    <source>
        <dbReference type="EMBL" id="XCM35676.1"/>
    </source>
</evidence>
<evidence type="ECO:0000256" key="1">
    <source>
        <dbReference type="ARBA" id="ARBA00023172"/>
    </source>
</evidence>
<dbReference type="GO" id="GO:0015074">
    <property type="term" value="P:DNA integration"/>
    <property type="evidence" value="ECO:0007669"/>
    <property type="project" value="InterPro"/>
</dbReference>
<dbReference type="InterPro" id="IPR011010">
    <property type="entry name" value="DNA_brk_join_enz"/>
</dbReference>
<dbReference type="InterPro" id="IPR013762">
    <property type="entry name" value="Integrase-like_cat_sf"/>
</dbReference>
<feature type="domain" description="Tyr recombinase" evidence="2">
    <location>
        <begin position="111"/>
        <end position="337"/>
    </location>
</feature>
<sequence length="343" mass="39811">MAPKIPSLLDVWIKFVDFKTQQGKVEETTLTKAYPLVTKILTKVDPELLKPSNYKQLLSFLTKRYKPSTLVSYYTKISACANWALKQDIWEKNPYSRDLAILKSQCENPDKSGKAYSDSEATVILNAIATDRLTPPRAWTKHSYYAQFLQFMFLTGVRPQLAIALEWEQIVWERDRPIKIYFDRAYTSGILKPSKGDRNGKNTPRVFPVNSELADLIMAIPKKETIHREPRISRHLKTIDRPHCPDLVFPSPRRWYIAIDHFTNRIFKPVVESLVKLGEVSEYLPTYHSRHTTQNRWLESGMSEEAIAALLDTSPTRIRKHYRDDRLDYENLAQNITLPELGD</sequence>
<dbReference type="RefSeq" id="WP_354634964.1">
    <property type="nucleotide sequence ID" value="NZ_CP159837.1"/>
</dbReference>
<dbReference type="Gene3D" id="1.10.443.10">
    <property type="entry name" value="Intergrase catalytic core"/>
    <property type="match status" value="1"/>
</dbReference>
<dbReference type="GO" id="GO:0006310">
    <property type="term" value="P:DNA recombination"/>
    <property type="evidence" value="ECO:0007669"/>
    <property type="project" value="UniProtKB-KW"/>
</dbReference>